<feature type="transmembrane region" description="Helical" evidence="2">
    <location>
        <begin position="430"/>
        <end position="446"/>
    </location>
</feature>
<evidence type="ECO:0000313" key="5">
    <source>
        <dbReference type="Proteomes" id="UP000663882"/>
    </source>
</evidence>
<proteinExistence type="predicted"/>
<dbReference type="OrthoDB" id="45313at2759"/>
<feature type="transmembrane region" description="Helical" evidence="2">
    <location>
        <begin position="257"/>
        <end position="278"/>
    </location>
</feature>
<evidence type="ECO:0000256" key="2">
    <source>
        <dbReference type="SAM" id="Phobius"/>
    </source>
</evidence>
<evidence type="ECO:0000313" key="4">
    <source>
        <dbReference type="EMBL" id="CAF1064508.1"/>
    </source>
</evidence>
<keyword evidence="2" id="KW-0472">Membrane</keyword>
<name>A0A813Y0Z1_9BILA</name>
<dbReference type="Proteomes" id="UP000663882">
    <property type="component" value="Unassembled WGS sequence"/>
</dbReference>
<evidence type="ECO:0000256" key="1">
    <source>
        <dbReference type="SAM" id="MobiDB-lite"/>
    </source>
</evidence>
<dbReference type="InterPro" id="IPR032751">
    <property type="entry name" value="Fuseless"/>
</dbReference>
<dbReference type="Pfam" id="PF15993">
    <property type="entry name" value="Fuseless"/>
    <property type="match status" value="1"/>
</dbReference>
<feature type="region of interest" description="Disordered" evidence="1">
    <location>
        <begin position="1"/>
        <end position="31"/>
    </location>
</feature>
<feature type="transmembrane region" description="Helical" evidence="2">
    <location>
        <begin position="224"/>
        <end position="245"/>
    </location>
</feature>
<gene>
    <name evidence="3" type="ORF">RFH988_LOCUS7864</name>
    <name evidence="4" type="ORF">SEV965_LOCUS14023</name>
</gene>
<evidence type="ECO:0008006" key="6">
    <source>
        <dbReference type="Google" id="ProtNLM"/>
    </source>
</evidence>
<accession>A0A813Y0Z1</accession>
<feature type="transmembrane region" description="Helical" evidence="2">
    <location>
        <begin position="352"/>
        <end position="370"/>
    </location>
</feature>
<dbReference type="PANTHER" id="PTHR35270:SF2">
    <property type="entry name" value="FUSELESS, ISOFORM A"/>
    <property type="match status" value="1"/>
</dbReference>
<dbReference type="Proteomes" id="UP000663889">
    <property type="component" value="Unassembled WGS sequence"/>
</dbReference>
<protein>
    <recommendedName>
        <fullName evidence="6">Transmembrane protein</fullName>
    </recommendedName>
</protein>
<dbReference type="PANTHER" id="PTHR35270">
    <property type="entry name" value="FUSELESS, ISOFORM A"/>
    <property type="match status" value="1"/>
</dbReference>
<feature type="compositionally biased region" description="Polar residues" evidence="1">
    <location>
        <begin position="1"/>
        <end position="20"/>
    </location>
</feature>
<reference evidence="3" key="1">
    <citation type="submission" date="2021-02" db="EMBL/GenBank/DDBJ databases">
        <authorList>
            <person name="Nowell W R."/>
        </authorList>
    </citation>
    <scope>NUCLEOTIDE SEQUENCE</scope>
</reference>
<dbReference type="AlphaFoldDB" id="A0A813Y0Z1"/>
<sequence length="488" mass="57972">MSNNDEPTQRTYLDRSTTAMPLSPIDERQELGRRPSMSGDILRRFSTTSQISLPYGDEYRRQERVPPASAEFQRPLFLGTGEGYDGPVNERRLTFMSAANYSIEDDENGRSILINRDSLGGKRFQHHRQILFIVEPIIVGLFLLPVLVLFWECGWNLVWILLQAVNQHTSTQEHHNISDENSSHYSIHTLLIPYVIVQILLLPLYLGQDFLYNFLKKQNRFLRLILLKFHILLLASLYIIQWEMLWTVWDQYTPHEWYFELVLSLTSLFALIVLIGHLSDLVCAPFLVSYDDIEYCIHFGCPLLTRQMNPWKINLINYFLYEILISNITIMTWRGFYHFLDETLYPNDVDKSAWICLLVGYCLYLPLMYFQNYLEYLNLKFEFWTFVSINFPQLYRNIRHLFAFFSCLLLWRGIWLLYDSHIVIFKSHFFTYMLLYLVAFLFLAFIQTSSSINGPLSNMEDENQFFSLYPHCYVSIIFRKFSRMQCFT</sequence>
<feature type="transmembrane region" description="Helical" evidence="2">
    <location>
        <begin position="401"/>
        <end position="418"/>
    </location>
</feature>
<evidence type="ECO:0000313" key="3">
    <source>
        <dbReference type="EMBL" id="CAF0878976.1"/>
    </source>
</evidence>
<feature type="transmembrane region" description="Helical" evidence="2">
    <location>
        <begin position="318"/>
        <end position="340"/>
    </location>
</feature>
<keyword evidence="2" id="KW-0812">Transmembrane</keyword>
<dbReference type="EMBL" id="CAJNOU010000683">
    <property type="protein sequence ID" value="CAF1064508.1"/>
    <property type="molecule type" value="Genomic_DNA"/>
</dbReference>
<organism evidence="3 5">
    <name type="scientific">Rotaria sordida</name>
    <dbReference type="NCBI Taxonomy" id="392033"/>
    <lineage>
        <taxon>Eukaryota</taxon>
        <taxon>Metazoa</taxon>
        <taxon>Spiralia</taxon>
        <taxon>Gnathifera</taxon>
        <taxon>Rotifera</taxon>
        <taxon>Eurotatoria</taxon>
        <taxon>Bdelloidea</taxon>
        <taxon>Philodinida</taxon>
        <taxon>Philodinidae</taxon>
        <taxon>Rotaria</taxon>
    </lineage>
</organism>
<keyword evidence="2" id="KW-1133">Transmembrane helix</keyword>
<comment type="caution">
    <text evidence="3">The sequence shown here is derived from an EMBL/GenBank/DDBJ whole genome shotgun (WGS) entry which is preliminary data.</text>
</comment>
<feature type="transmembrane region" description="Helical" evidence="2">
    <location>
        <begin position="191"/>
        <end position="212"/>
    </location>
</feature>
<feature type="transmembrane region" description="Helical" evidence="2">
    <location>
        <begin position="130"/>
        <end position="151"/>
    </location>
</feature>
<dbReference type="EMBL" id="CAJNOO010000255">
    <property type="protein sequence ID" value="CAF0878976.1"/>
    <property type="molecule type" value="Genomic_DNA"/>
</dbReference>